<dbReference type="PANTHER" id="PTHR33885:SF3">
    <property type="entry name" value="PHAGE SHOCK PROTEIN C"/>
    <property type="match status" value="1"/>
</dbReference>
<evidence type="ECO:0000256" key="4">
    <source>
        <dbReference type="ARBA" id="ARBA00022989"/>
    </source>
</evidence>
<evidence type="ECO:0000256" key="2">
    <source>
        <dbReference type="ARBA" id="ARBA00022475"/>
    </source>
</evidence>
<comment type="caution">
    <text evidence="8">The sequence shown here is derived from an EMBL/GenBank/DDBJ whole genome shotgun (WGS) entry which is preliminary data.</text>
</comment>
<keyword evidence="2" id="KW-1003">Cell membrane</keyword>
<dbReference type="RefSeq" id="WP_188778643.1">
    <property type="nucleotide sequence ID" value="NZ_BMMB01000021.1"/>
</dbReference>
<name>A0ABU1J624_9BACL</name>
<organism evidence="8 9">
    <name type="scientific">Paenibacillus hunanensis</name>
    <dbReference type="NCBI Taxonomy" id="539262"/>
    <lineage>
        <taxon>Bacteria</taxon>
        <taxon>Bacillati</taxon>
        <taxon>Bacillota</taxon>
        <taxon>Bacilli</taxon>
        <taxon>Bacillales</taxon>
        <taxon>Paenibacillaceae</taxon>
        <taxon>Paenibacillus</taxon>
    </lineage>
</organism>
<dbReference type="EMBL" id="JAVDQH010000036">
    <property type="protein sequence ID" value="MDR6246680.1"/>
    <property type="molecule type" value="Genomic_DNA"/>
</dbReference>
<dbReference type="Proteomes" id="UP001185028">
    <property type="component" value="Unassembled WGS sequence"/>
</dbReference>
<reference evidence="8 9" key="1">
    <citation type="submission" date="2023-07" db="EMBL/GenBank/DDBJ databases">
        <title>Genomic Encyclopedia of Type Strains, Phase IV (KMG-IV): sequencing the most valuable type-strain genomes for metagenomic binning, comparative biology and taxonomic classification.</title>
        <authorList>
            <person name="Goeker M."/>
        </authorList>
    </citation>
    <scope>NUCLEOTIDE SEQUENCE [LARGE SCALE GENOMIC DNA]</scope>
    <source>
        <strain evidence="8 9">DSM 22170</strain>
    </source>
</reference>
<evidence type="ECO:0000256" key="5">
    <source>
        <dbReference type="ARBA" id="ARBA00023136"/>
    </source>
</evidence>
<gene>
    <name evidence="8" type="ORF">JOC58_004625</name>
</gene>
<sequence length="63" mass="7165">MRKWHRSSRDKVMTGLIGGLAEMMGWDASLLRILFVISVFLTSGTSLLIYLIAALFVPKEYPY</sequence>
<proteinExistence type="predicted"/>
<keyword evidence="4 6" id="KW-1133">Transmembrane helix</keyword>
<protein>
    <submittedName>
        <fullName evidence="8">Phage shock protein PspC (Stress-responsive transcriptional regulator)</fullName>
    </submittedName>
</protein>
<evidence type="ECO:0000256" key="3">
    <source>
        <dbReference type="ARBA" id="ARBA00022692"/>
    </source>
</evidence>
<keyword evidence="5 6" id="KW-0472">Membrane</keyword>
<comment type="subcellular location">
    <subcellularLocation>
        <location evidence="1">Cell membrane</location>
        <topology evidence="1">Single-pass membrane protein</topology>
    </subcellularLocation>
</comment>
<evidence type="ECO:0000259" key="7">
    <source>
        <dbReference type="Pfam" id="PF04024"/>
    </source>
</evidence>
<dbReference type="Pfam" id="PF04024">
    <property type="entry name" value="PspC"/>
    <property type="match status" value="1"/>
</dbReference>
<keyword evidence="3 6" id="KW-0812">Transmembrane</keyword>
<evidence type="ECO:0000256" key="1">
    <source>
        <dbReference type="ARBA" id="ARBA00004162"/>
    </source>
</evidence>
<feature type="transmembrane region" description="Helical" evidence="6">
    <location>
        <begin position="33"/>
        <end position="57"/>
    </location>
</feature>
<accession>A0ABU1J624</accession>
<dbReference type="PANTHER" id="PTHR33885">
    <property type="entry name" value="PHAGE SHOCK PROTEIN C"/>
    <property type="match status" value="1"/>
</dbReference>
<dbReference type="InterPro" id="IPR007168">
    <property type="entry name" value="Phageshock_PspC_N"/>
</dbReference>
<dbReference type="InterPro" id="IPR052027">
    <property type="entry name" value="PspC"/>
</dbReference>
<evidence type="ECO:0000313" key="9">
    <source>
        <dbReference type="Proteomes" id="UP001185028"/>
    </source>
</evidence>
<feature type="domain" description="Phage shock protein PspC N-terminal" evidence="7">
    <location>
        <begin position="2"/>
        <end position="60"/>
    </location>
</feature>
<keyword evidence="9" id="KW-1185">Reference proteome</keyword>
<evidence type="ECO:0000313" key="8">
    <source>
        <dbReference type="EMBL" id="MDR6246680.1"/>
    </source>
</evidence>
<evidence type="ECO:0000256" key="6">
    <source>
        <dbReference type="SAM" id="Phobius"/>
    </source>
</evidence>